<evidence type="ECO:0000313" key="2">
    <source>
        <dbReference type="Proteomes" id="UP000060699"/>
    </source>
</evidence>
<dbReference type="STRING" id="76731.RD2015_3608"/>
<accession>A0A0U3NI28</accession>
<dbReference type="Proteomes" id="UP000060699">
    <property type="component" value="Chromosome"/>
</dbReference>
<organism evidence="1 2">
    <name type="scientific">Roseateles depolymerans</name>
    <dbReference type="NCBI Taxonomy" id="76731"/>
    <lineage>
        <taxon>Bacteria</taxon>
        <taxon>Pseudomonadati</taxon>
        <taxon>Pseudomonadota</taxon>
        <taxon>Betaproteobacteria</taxon>
        <taxon>Burkholderiales</taxon>
        <taxon>Sphaerotilaceae</taxon>
        <taxon>Roseateles</taxon>
    </lineage>
</organism>
<dbReference type="AlphaFoldDB" id="A0A0U3NI28"/>
<dbReference type="KEGG" id="rdp:RD2015_3608"/>
<dbReference type="OrthoDB" id="8911262at2"/>
<dbReference type="Pfam" id="PF06945">
    <property type="entry name" value="DUF1289"/>
    <property type="match status" value="1"/>
</dbReference>
<keyword evidence="2" id="KW-1185">Reference proteome</keyword>
<reference evidence="1 2" key="1">
    <citation type="submission" date="2015-12" db="EMBL/GenBank/DDBJ databases">
        <title>Complete genome of Roseateles depolymerans KCTC 42856.</title>
        <authorList>
            <person name="Kim K.M."/>
        </authorList>
    </citation>
    <scope>NUCLEOTIDE SEQUENCE [LARGE SCALE GENOMIC DNA]</scope>
    <source>
        <strain evidence="1 2">KCTC 42856</strain>
    </source>
</reference>
<sequence>MSDAGAPIPVSTPILTTVPRTPEGRVASPCINICRMHAPTGLCEGCARTITEIAGWGQAGDAERIRILALLPERRSLLKTHGVLP</sequence>
<gene>
    <name evidence="1" type="ORF">RD2015_3608</name>
</gene>
<dbReference type="InterPro" id="IPR010710">
    <property type="entry name" value="DUF1289"/>
</dbReference>
<dbReference type="EMBL" id="CP013729">
    <property type="protein sequence ID" value="ALV08064.1"/>
    <property type="molecule type" value="Genomic_DNA"/>
</dbReference>
<proteinExistence type="predicted"/>
<protein>
    <submittedName>
        <fullName evidence="1">Uncharacterized protein</fullName>
    </submittedName>
</protein>
<name>A0A0U3NI28_9BURK</name>
<dbReference type="PANTHER" id="PTHR35175">
    <property type="entry name" value="DUF1289 DOMAIN-CONTAINING PROTEIN"/>
    <property type="match status" value="1"/>
</dbReference>
<evidence type="ECO:0000313" key="1">
    <source>
        <dbReference type="EMBL" id="ALV08064.1"/>
    </source>
</evidence>
<dbReference type="PANTHER" id="PTHR35175:SF2">
    <property type="entry name" value="DUF1289 DOMAIN-CONTAINING PROTEIN"/>
    <property type="match status" value="1"/>
</dbReference>